<name>A0AAI9ZE66_9PEZI</name>
<dbReference type="Proteomes" id="UP001243989">
    <property type="component" value="Unassembled WGS sequence"/>
</dbReference>
<gene>
    <name evidence="1" type="ORF">BDP81DRAFT_399840</name>
</gene>
<organism evidence="1 2">
    <name type="scientific">Colletotrichum phormii</name>
    <dbReference type="NCBI Taxonomy" id="359342"/>
    <lineage>
        <taxon>Eukaryota</taxon>
        <taxon>Fungi</taxon>
        <taxon>Dikarya</taxon>
        <taxon>Ascomycota</taxon>
        <taxon>Pezizomycotina</taxon>
        <taxon>Sordariomycetes</taxon>
        <taxon>Hypocreomycetidae</taxon>
        <taxon>Glomerellales</taxon>
        <taxon>Glomerellaceae</taxon>
        <taxon>Colletotrichum</taxon>
        <taxon>Colletotrichum acutatum species complex</taxon>
    </lineage>
</organism>
<sequence length="594" mass="66538">MIARKRRRTKEGDDTEEIGQDYVDAVTAAGTAAAVKKEQDSGLPEPIQLVSTRFKAKNRPFSPDDSTDGYTFIEEDLRKVVVFNDPGNSIIVTLLKRCHRRYKFDKPLTDDSYYVGIDANNFTPVFARSLSMSALKNNTYDLVARTGASSAVASVVVPPVDMLLPCQLIFLKHLSKGEDYGEKFRDVSEDERAEYKTQQQDAFVKGHACPVLVASGERDLKSEAAEYRSLHGRATDCEEDRFTRMVLFGALLLTASQSMLEPLSLVYDEIFAGAYDTELQSGNIRTYYANHEGMDPNALMRYVFMNPIDAGPGLRRAARTETTFCQLLTVTKREERDLSRNSKNLSTLASRHITWLQNIGAGRPDMSAILEGILNNELSLHYARWQHVNAQGGPMLELAYWIGDTPGVPTGSELNRFRDNSEGNEERFVVFHFHVNERTNWIAHVDGRTRVGIQSVQVFHGYDTDAQPGQAWRVENTASTRDGFGCPEEELWYVGAETDLPSDQLPADQTFFERFQRWSRMLFDDGYLATRGLNLILTGGATVNNGGNQDLDPNNAGMLLRGGMAHPAWGVITQTVNFLIDGTQYDFTPRDPFA</sequence>
<dbReference type="EMBL" id="JAHMHQ010000032">
    <property type="protein sequence ID" value="KAK1622894.1"/>
    <property type="molecule type" value="Genomic_DNA"/>
</dbReference>
<proteinExistence type="predicted"/>
<protein>
    <submittedName>
        <fullName evidence="1">Uncharacterized protein</fullName>
    </submittedName>
</protein>
<evidence type="ECO:0000313" key="2">
    <source>
        <dbReference type="Proteomes" id="UP001243989"/>
    </source>
</evidence>
<dbReference type="RefSeq" id="XP_060438889.1">
    <property type="nucleotide sequence ID" value="XM_060588614.1"/>
</dbReference>
<dbReference type="GeneID" id="85473476"/>
<comment type="caution">
    <text evidence="1">The sequence shown here is derived from an EMBL/GenBank/DDBJ whole genome shotgun (WGS) entry which is preliminary data.</text>
</comment>
<evidence type="ECO:0000313" key="1">
    <source>
        <dbReference type="EMBL" id="KAK1622894.1"/>
    </source>
</evidence>
<accession>A0AAI9ZE66</accession>
<reference evidence="1" key="1">
    <citation type="submission" date="2021-06" db="EMBL/GenBank/DDBJ databases">
        <title>Comparative genomics, transcriptomics and evolutionary studies reveal genomic signatures of adaptation to plant cell wall in hemibiotrophic fungi.</title>
        <authorList>
            <consortium name="DOE Joint Genome Institute"/>
            <person name="Baroncelli R."/>
            <person name="Diaz J.F."/>
            <person name="Benocci T."/>
            <person name="Peng M."/>
            <person name="Battaglia E."/>
            <person name="Haridas S."/>
            <person name="Andreopoulos W."/>
            <person name="Labutti K."/>
            <person name="Pangilinan J."/>
            <person name="Floch G.L."/>
            <person name="Makela M.R."/>
            <person name="Henrissat B."/>
            <person name="Grigoriev I.V."/>
            <person name="Crouch J.A."/>
            <person name="De Vries R.P."/>
            <person name="Sukno S.A."/>
            <person name="Thon M.R."/>
        </authorList>
    </citation>
    <scope>NUCLEOTIDE SEQUENCE</scope>
    <source>
        <strain evidence="1">CBS 102054</strain>
    </source>
</reference>
<keyword evidence="2" id="KW-1185">Reference proteome</keyword>
<dbReference type="AlphaFoldDB" id="A0AAI9ZE66"/>